<feature type="region of interest" description="Disordered" evidence="1">
    <location>
        <begin position="56"/>
        <end position="105"/>
    </location>
</feature>
<proteinExistence type="predicted"/>
<evidence type="ECO:0000313" key="3">
    <source>
        <dbReference type="EMBL" id="OGK43095.1"/>
    </source>
</evidence>
<feature type="compositionally biased region" description="Pro residues" evidence="1">
    <location>
        <begin position="67"/>
        <end position="94"/>
    </location>
</feature>
<accession>A0A1F7IIC0</accession>
<comment type="caution">
    <text evidence="3">The sequence shown here is derived from an EMBL/GenBank/DDBJ whole genome shotgun (WGS) entry which is preliminary data.</text>
</comment>
<reference evidence="3 4" key="1">
    <citation type="journal article" date="2016" name="Nat. Commun.">
        <title>Thousands of microbial genomes shed light on interconnected biogeochemical processes in an aquifer system.</title>
        <authorList>
            <person name="Anantharaman K."/>
            <person name="Brown C.T."/>
            <person name="Hug L.A."/>
            <person name="Sharon I."/>
            <person name="Castelle C.J."/>
            <person name="Probst A.J."/>
            <person name="Thomas B.C."/>
            <person name="Singh A."/>
            <person name="Wilkins M.J."/>
            <person name="Karaoz U."/>
            <person name="Brodie E.L."/>
            <person name="Williams K.H."/>
            <person name="Hubbard S.S."/>
            <person name="Banfield J.F."/>
        </authorList>
    </citation>
    <scope>NUCLEOTIDE SEQUENCE [LARGE SCALE GENOMIC DNA]</scope>
</reference>
<organism evidence="3 4">
    <name type="scientific">Candidatus Roizmanbacteria bacterium RIFCSPLOWO2_01_FULL_37_16</name>
    <dbReference type="NCBI Taxonomy" id="1802058"/>
    <lineage>
        <taxon>Bacteria</taxon>
        <taxon>Candidatus Roizmaniibacteriota</taxon>
    </lineage>
</organism>
<protein>
    <submittedName>
        <fullName evidence="3">Uncharacterized protein</fullName>
    </submittedName>
</protein>
<sequence>MNKKNDPKNSNIEFTRFLILVVAVAVTGLTTVIASFSLAKLTRGAQSDWYLPSQKQGTFDFTNVTPSPTPKQPISPNPPNSPNPPPNTPGPLPTGGPVSPEAPVYCIDDEDPEGCDDNTAFHVPKGIGGAAGSCGTIIEQAHKLVASLPQGLKDFRDSLNPAVSNCGYATGPYSNGYISTFFVIDAYNLAGLSELSKNNASHVSGTNLLSWWQSQSSGYKFIPYSPAVIQQYGTGQQDLTGCVMFLNLSSGVHVGIVNVLQLVNQNGDGVISILQSGARYFLDRFEVVGWDIKNTPLHQTQLTSIAGFGCRQ</sequence>
<name>A0A1F7IIC0_9BACT</name>
<evidence type="ECO:0000256" key="2">
    <source>
        <dbReference type="SAM" id="Phobius"/>
    </source>
</evidence>
<evidence type="ECO:0000313" key="4">
    <source>
        <dbReference type="Proteomes" id="UP000178040"/>
    </source>
</evidence>
<feature type="transmembrane region" description="Helical" evidence="2">
    <location>
        <begin position="17"/>
        <end position="39"/>
    </location>
</feature>
<keyword evidence="2" id="KW-1133">Transmembrane helix</keyword>
<dbReference type="EMBL" id="MGAI01000059">
    <property type="protein sequence ID" value="OGK43095.1"/>
    <property type="molecule type" value="Genomic_DNA"/>
</dbReference>
<dbReference type="Proteomes" id="UP000178040">
    <property type="component" value="Unassembled WGS sequence"/>
</dbReference>
<gene>
    <name evidence="3" type="ORF">A3B40_02440</name>
</gene>
<keyword evidence="2" id="KW-0812">Transmembrane</keyword>
<dbReference type="AlphaFoldDB" id="A0A1F7IIC0"/>
<keyword evidence="2" id="KW-0472">Membrane</keyword>
<evidence type="ECO:0000256" key="1">
    <source>
        <dbReference type="SAM" id="MobiDB-lite"/>
    </source>
</evidence>